<reference evidence="5" key="1">
    <citation type="journal article" date="2017" name="bioRxiv">
        <title>Comparative analysis of the genomes of Stylophora pistillata and Acropora digitifera provides evidence for extensive differences between species of corals.</title>
        <authorList>
            <person name="Voolstra C.R."/>
            <person name="Li Y."/>
            <person name="Liew Y.J."/>
            <person name="Baumgarten S."/>
            <person name="Zoccola D."/>
            <person name="Flot J.-F."/>
            <person name="Tambutte S."/>
            <person name="Allemand D."/>
            <person name="Aranda M."/>
        </authorList>
    </citation>
    <scope>NUCLEOTIDE SEQUENCE [LARGE SCALE GENOMIC DNA]</scope>
</reference>
<dbReference type="Gene3D" id="3.10.260.20">
    <property type="entry name" value="Ski"/>
    <property type="match status" value="3"/>
</dbReference>
<dbReference type="OrthoDB" id="5959318at2759"/>
<comment type="caution">
    <text evidence="4">The sequence shown here is derived from an EMBL/GenBank/DDBJ whole genome shotgun (WGS) entry which is preliminary data.</text>
</comment>
<dbReference type="InterPro" id="IPR009061">
    <property type="entry name" value="DNA-bd_dom_put_sf"/>
</dbReference>
<keyword evidence="1" id="KW-0175">Coiled coil</keyword>
<feature type="coiled-coil region" evidence="1">
    <location>
        <begin position="893"/>
        <end position="991"/>
    </location>
</feature>
<feature type="compositionally biased region" description="Basic and acidic residues" evidence="2">
    <location>
        <begin position="10"/>
        <end position="27"/>
    </location>
</feature>
<feature type="domain" description="SKI/SNO/DAC" evidence="3">
    <location>
        <begin position="420"/>
        <end position="510"/>
    </location>
</feature>
<dbReference type="EMBL" id="LSMT01000001">
    <property type="protein sequence ID" value="PFX35047.1"/>
    <property type="molecule type" value="Genomic_DNA"/>
</dbReference>
<dbReference type="Proteomes" id="UP000225706">
    <property type="component" value="Unassembled WGS sequence"/>
</dbReference>
<sequence length="1005" mass="113080">MQKSLSKQTTADRKRNELSMEPCKRNDEFSMATEGNVPLGIDSKTENLSVSATEEIIVEVDHDSAKQFEPDFNPLKLNECHCTSNREKVVPAVCVPRFVLNGNIVIIFTDACQAVLKIWGSYSNLQHLLRKHRINTHRFNQLELRKLKSTGTVDMQVKVCSFITDKDFPQIIMKYDEIYNTDKAKFIQFLTPVEISDNHSAANVQGVQSSKGNDNTSDITRPLKNTISLHRIHVYMIQNQEVLTLSEVNSFFATHFKRPNLLLQFLSTLEISVSMLMYNRLKNVQIHSAITDSNCTKLFIKSKDFDRILQHTTAFLNQNPPEIAWICSNESLLPSEGEVSQGSNSVARCDEQKAVELLHKSGDCIENFKLGDCQTANTADAPRASSPSGLVKKDELGTTGCDNLSDVQHVAPQSGSSPTSQGTCTNCCRYIIRTCCVNDEVVVCIPDLQKAVIDIFKQCAQVGNYMHRLTIPTRRFERVFLKPLKSHHILSSRATLCTYITKSDAERLLQMYSANHGDVRYNILHKVEFSEPINLGDAVNNVSGDNQMHLVENGSQETLKIPMFFVNDQIVVSMPDVHKAVQLLNGQCVQLQYNLDKLGIVKYKYSYNDICQLKVLTQMKMPSLCTFITKSDVDKVLKFYVTPENETRLQLIEWQSPTAVESVACSSASDAISSADAEFINVENNDENAADSETCEVYSISDLYKAFVSDDTESMESINDDDDLPETLFHPSTSSPSSSISLAKLPQSVPIAFYTNDKVRSPNNQLQPRRAIFSNNPSPPMHLPGRYDRDVDQAALNVNQSKQVINGHVMDMTGCWSCDTTLSCSKIHPTNIVGNSAVTTCSSIHSTISSDGGGRETIPGAPVKFTNDDSIHHSCKRPRGVLFSDGIWIEQLVKKCRADHDDLLKTLQRKETEMNILYDAYQEQIQQERGQRLAVQRELDQVKNSNAELLENIERKELEMKILHDSYKLQMDLQRKKREQLEIELLNLRAGDARISVLHVKEEPL</sequence>
<protein>
    <recommendedName>
        <fullName evidence="3">SKI/SNO/DAC domain-containing protein</fullName>
    </recommendedName>
</protein>
<evidence type="ECO:0000313" key="5">
    <source>
        <dbReference type="Proteomes" id="UP000225706"/>
    </source>
</evidence>
<evidence type="ECO:0000256" key="1">
    <source>
        <dbReference type="SAM" id="Coils"/>
    </source>
</evidence>
<name>A0A2B4T334_STYPI</name>
<proteinExistence type="predicted"/>
<gene>
    <name evidence="4" type="ORF">AWC38_SpisGene129</name>
</gene>
<evidence type="ECO:0000256" key="2">
    <source>
        <dbReference type="SAM" id="MobiDB-lite"/>
    </source>
</evidence>
<dbReference type="SUPFAM" id="SSF46955">
    <property type="entry name" value="Putative DNA-binding domain"/>
    <property type="match status" value="1"/>
</dbReference>
<dbReference type="Pfam" id="PF02437">
    <property type="entry name" value="Ski_Sno_DHD"/>
    <property type="match status" value="1"/>
</dbReference>
<feature type="compositionally biased region" description="Low complexity" evidence="2">
    <location>
        <begin position="731"/>
        <end position="741"/>
    </location>
</feature>
<dbReference type="InterPro" id="IPR037000">
    <property type="entry name" value="Ski_DNA-bd_sf"/>
</dbReference>
<dbReference type="AlphaFoldDB" id="A0A2B4T334"/>
<evidence type="ECO:0000313" key="4">
    <source>
        <dbReference type="EMBL" id="PFX35047.1"/>
    </source>
</evidence>
<dbReference type="InterPro" id="IPR003380">
    <property type="entry name" value="SKI/SNO/DAC"/>
</dbReference>
<feature type="region of interest" description="Disordered" evidence="2">
    <location>
        <begin position="714"/>
        <end position="741"/>
    </location>
</feature>
<feature type="compositionally biased region" description="Acidic residues" evidence="2">
    <location>
        <begin position="714"/>
        <end position="725"/>
    </location>
</feature>
<accession>A0A2B4T334</accession>
<keyword evidence="5" id="KW-1185">Reference proteome</keyword>
<feature type="region of interest" description="Disordered" evidence="2">
    <location>
        <begin position="1"/>
        <end position="27"/>
    </location>
</feature>
<organism evidence="4 5">
    <name type="scientific">Stylophora pistillata</name>
    <name type="common">Smooth cauliflower coral</name>
    <dbReference type="NCBI Taxonomy" id="50429"/>
    <lineage>
        <taxon>Eukaryota</taxon>
        <taxon>Metazoa</taxon>
        <taxon>Cnidaria</taxon>
        <taxon>Anthozoa</taxon>
        <taxon>Hexacorallia</taxon>
        <taxon>Scleractinia</taxon>
        <taxon>Astrocoeniina</taxon>
        <taxon>Pocilloporidae</taxon>
        <taxon>Stylophora</taxon>
    </lineage>
</organism>
<evidence type="ECO:0000259" key="3">
    <source>
        <dbReference type="Pfam" id="PF02437"/>
    </source>
</evidence>